<dbReference type="PANTHER" id="PTHR46689">
    <property type="entry name" value="MEMBRANE PROTEIN, PUTATIVE-RELATED"/>
    <property type="match status" value="1"/>
</dbReference>
<accession>A0A0C2XGN0</accession>
<dbReference type="InterPro" id="IPR043904">
    <property type="entry name" value="PhoD_2-like"/>
</dbReference>
<dbReference type="OrthoDB" id="2419400at2759"/>
<keyword evidence="3" id="KW-1185">Reference proteome</keyword>
<dbReference type="HOGENOM" id="CLU_000998_1_0_1"/>
<feature type="domain" description="PhoD-like phosphatase" evidence="1">
    <location>
        <begin position="226"/>
        <end position="509"/>
    </location>
</feature>
<protein>
    <recommendedName>
        <fullName evidence="1">PhoD-like phosphatase domain-containing protein</fullName>
    </recommendedName>
</protein>
<organism evidence="2 3">
    <name type="scientific">Amanita muscaria (strain Koide BX008)</name>
    <dbReference type="NCBI Taxonomy" id="946122"/>
    <lineage>
        <taxon>Eukaryota</taxon>
        <taxon>Fungi</taxon>
        <taxon>Dikarya</taxon>
        <taxon>Basidiomycota</taxon>
        <taxon>Agaricomycotina</taxon>
        <taxon>Agaricomycetes</taxon>
        <taxon>Agaricomycetidae</taxon>
        <taxon>Agaricales</taxon>
        <taxon>Pluteineae</taxon>
        <taxon>Amanitaceae</taxon>
        <taxon>Amanita</taxon>
    </lineage>
</organism>
<dbReference type="InterPro" id="IPR038607">
    <property type="entry name" value="PhoD-like_sf"/>
</dbReference>
<dbReference type="Gene3D" id="3.60.21.70">
    <property type="entry name" value="PhoD-like phosphatase"/>
    <property type="match status" value="1"/>
</dbReference>
<feature type="domain" description="PhoD-like phosphatase" evidence="1">
    <location>
        <begin position="529"/>
        <end position="687"/>
    </location>
</feature>
<evidence type="ECO:0000313" key="2">
    <source>
        <dbReference type="EMBL" id="KIL68586.1"/>
    </source>
</evidence>
<dbReference type="InParanoid" id="A0A0C2XGN0"/>
<dbReference type="AlphaFoldDB" id="A0A0C2XGN0"/>
<evidence type="ECO:0000313" key="3">
    <source>
        <dbReference type="Proteomes" id="UP000054549"/>
    </source>
</evidence>
<dbReference type="InterPro" id="IPR018946">
    <property type="entry name" value="PhoD-like_MPP"/>
</dbReference>
<dbReference type="Pfam" id="PF19050">
    <property type="entry name" value="PhoD_2"/>
    <property type="match status" value="2"/>
</dbReference>
<dbReference type="PANTHER" id="PTHR46689:SF1">
    <property type="entry name" value="PHOD-LIKE PHOSPHATASE DOMAIN-CONTAINING PROTEIN"/>
    <property type="match status" value="1"/>
</dbReference>
<dbReference type="GO" id="GO:0016020">
    <property type="term" value="C:membrane"/>
    <property type="evidence" value="ECO:0007669"/>
    <property type="project" value="TreeGrafter"/>
</dbReference>
<dbReference type="Proteomes" id="UP000054549">
    <property type="component" value="Unassembled WGS sequence"/>
</dbReference>
<name>A0A0C2XGN0_AMAMK</name>
<reference evidence="2 3" key="1">
    <citation type="submission" date="2014-04" db="EMBL/GenBank/DDBJ databases">
        <title>Evolutionary Origins and Diversification of the Mycorrhizal Mutualists.</title>
        <authorList>
            <consortium name="DOE Joint Genome Institute"/>
            <consortium name="Mycorrhizal Genomics Consortium"/>
            <person name="Kohler A."/>
            <person name="Kuo A."/>
            <person name="Nagy L.G."/>
            <person name="Floudas D."/>
            <person name="Copeland A."/>
            <person name="Barry K.W."/>
            <person name="Cichocki N."/>
            <person name="Veneault-Fourrey C."/>
            <person name="LaButti K."/>
            <person name="Lindquist E.A."/>
            <person name="Lipzen A."/>
            <person name="Lundell T."/>
            <person name="Morin E."/>
            <person name="Murat C."/>
            <person name="Riley R."/>
            <person name="Ohm R."/>
            <person name="Sun H."/>
            <person name="Tunlid A."/>
            <person name="Henrissat B."/>
            <person name="Grigoriev I.V."/>
            <person name="Hibbett D.S."/>
            <person name="Martin F."/>
        </authorList>
    </citation>
    <scope>NUCLEOTIDE SEQUENCE [LARGE SCALE GENOMIC DNA]</scope>
    <source>
        <strain evidence="2 3">Koide BX008</strain>
    </source>
</reference>
<proteinExistence type="predicted"/>
<gene>
    <name evidence="2" type="ORF">M378DRAFT_8636</name>
</gene>
<dbReference type="CDD" id="cd07389">
    <property type="entry name" value="MPP_PhoD"/>
    <property type="match status" value="1"/>
</dbReference>
<dbReference type="EMBL" id="KN818228">
    <property type="protein sequence ID" value="KIL68586.1"/>
    <property type="molecule type" value="Genomic_DNA"/>
</dbReference>
<evidence type="ECO:0000259" key="1">
    <source>
        <dbReference type="Pfam" id="PF19050"/>
    </source>
</evidence>
<sequence>MDNPGWHAQRHAYEEQLAQRDRHRTEDGRYYPVEQVGPIPESSIGGSYTQPVPYTKGDQQITPDQLACMTPAERSQYYRVAHMSPPLQFMCGPLLKYDTVVDYVWYGAALIVTADSGSTYSPAPVLTYDWDQNRPSHDVTHLEHNTSGTSFDLGPHPADPHTSPPMVIIDARNGTVGMPNGHSKQVEGQEIYVYADQTGSFTFWRFYLEVPLADNGQEVTYHINDGQRMHFHVPGRNQNMRWAAHSCNGFSAGVNPDDFRGPGFRSGYDPLWVDLLTKHAQDPFHVLVGGGDQLYCDRLMYEPEMQDWVALKPEEKRGYQLTEQITKALDRFFFHHYCQQFRHGAFARANCSIPMLNMCDDHGTFFIHETLPDTIDGFGSYPDELQRAPVFKAIGMRGYFYFLLFQHFVNVTVDGTDDRPGQHILKSLIIGDMGPYVQSPSHSLLSYLGPQCYVLLLDCRAERMLTRVCSPVEYDNVFSRVSQLPPQVEHLIVQLGIPIAYPRMVFLETALSSKLNPLVMLGKAGHLGSIGLSGFVNRFNADAELLDDLNDHWTSRTHKQERNWLVERLQGIARVQRLRISFVSGDVHCASVGVFKTLKPKHGAEIPIANDYRYMVNIITSAIVNTPPPVPVLAMVSSLAGKTHKALHHIETDETMVPLFVDDTDGSQRKQKYIMGKRNWCQVDWDPYSGELVFDLRVEQKKGVGTTVGYPTRVPPPNWPRA</sequence>
<dbReference type="STRING" id="946122.A0A0C2XGN0"/>